<protein>
    <submittedName>
        <fullName evidence="2">Uncharacterized protein</fullName>
    </submittedName>
</protein>
<sequence>MDPIRGSSAYNMQSSSASPAQAAQAAAGAHPSGHADSLMAHMLSDHTVAALNAKETQGNEREKMLAGFAKQALSSSSQLKLSPNQPADGDAQFGIRRNQDVLVIKARLNENDRSKYDVLSVGFRRGSEGSISMGLSVPAPIQSSFLERMPKELIHMTLDNVPNGGSKSRVTSLALSSKSLYALGLEKTLAKAKCSALLDRLTAIKSIPADQGPDGWGGARLVEFKAVLGSLYEFRGKEKMDLISGLAEEIDNLNFKSGDGFKLMLDLVESLSRSKILKSVDPEHQAAQIRDLNKTVANLVSALARVGTGSNVSAQDRPEVFEKLCSALEGLEGENGANHAAAALPNLAGWYAWHSETLGPERFGKLIELADRNKLYTNNEFKSEMVISLTSKRAQHDKAEDIANHFNVLCGISKTIEKDETKSDVMTYLTERLNWIDDEALRKISKNHIADAVGTINNPVLKALVAAVTPVPQDD</sequence>
<reference evidence="2 3" key="1">
    <citation type="submission" date="2020-03" db="EMBL/GenBank/DDBJ databases">
        <authorList>
            <person name="Wang L."/>
            <person name="He N."/>
            <person name="Li Y."/>
            <person name="Fang Y."/>
            <person name="Zhang F."/>
        </authorList>
    </citation>
    <scope>NUCLEOTIDE SEQUENCE [LARGE SCALE GENOMIC DNA]</scope>
    <source>
        <strain evidence="3">hsmgli-8</strain>
    </source>
</reference>
<feature type="region of interest" description="Disordered" evidence="1">
    <location>
        <begin position="1"/>
        <end position="35"/>
    </location>
</feature>
<dbReference type="Proteomes" id="UP000746535">
    <property type="component" value="Unassembled WGS sequence"/>
</dbReference>
<accession>A0ABX0YGF9</accession>
<gene>
    <name evidence="2" type="ORF">HBH25_10440</name>
</gene>
<evidence type="ECO:0000313" key="2">
    <source>
        <dbReference type="EMBL" id="NJP01279.1"/>
    </source>
</evidence>
<comment type="caution">
    <text evidence="2">The sequence shown here is derived from an EMBL/GenBank/DDBJ whole genome shotgun (WGS) entry which is preliminary data.</text>
</comment>
<evidence type="ECO:0000313" key="3">
    <source>
        <dbReference type="Proteomes" id="UP000746535"/>
    </source>
</evidence>
<evidence type="ECO:0000256" key="1">
    <source>
        <dbReference type="SAM" id="MobiDB-lite"/>
    </source>
</evidence>
<dbReference type="EMBL" id="JAAVJI010000004">
    <property type="protein sequence ID" value="NJP01279.1"/>
    <property type="molecule type" value="Genomic_DNA"/>
</dbReference>
<dbReference type="RefSeq" id="WP_168083838.1">
    <property type="nucleotide sequence ID" value="NZ_JAAVJI010000004.1"/>
</dbReference>
<keyword evidence="3" id="KW-1185">Reference proteome</keyword>
<feature type="compositionally biased region" description="Low complexity" evidence="1">
    <location>
        <begin position="7"/>
        <end position="35"/>
    </location>
</feature>
<name>A0ABX0YGF9_9PSED</name>
<proteinExistence type="predicted"/>
<organism evidence="2 3">
    <name type="scientific">Pseudomonas quercus</name>
    <dbReference type="NCBI Taxonomy" id="2722792"/>
    <lineage>
        <taxon>Bacteria</taxon>
        <taxon>Pseudomonadati</taxon>
        <taxon>Pseudomonadota</taxon>
        <taxon>Gammaproteobacteria</taxon>
        <taxon>Pseudomonadales</taxon>
        <taxon>Pseudomonadaceae</taxon>
        <taxon>Pseudomonas</taxon>
    </lineage>
</organism>